<dbReference type="EMBL" id="SEWF01000003">
    <property type="protein sequence ID" value="RYU97135.1"/>
    <property type="molecule type" value="Genomic_DNA"/>
</dbReference>
<comment type="caution">
    <text evidence="6">The sequence shown here is derived from an EMBL/GenBank/DDBJ whole genome shotgun (WGS) entry which is preliminary data.</text>
</comment>
<reference evidence="6 7" key="1">
    <citation type="submission" date="2019-02" db="EMBL/GenBank/DDBJ databases">
        <title>Bacterial novel species Emticicia sp. 17J42-9 isolated from soil.</title>
        <authorList>
            <person name="Jung H.-Y."/>
        </authorList>
    </citation>
    <scope>NUCLEOTIDE SEQUENCE [LARGE SCALE GENOMIC DNA]</scope>
    <source>
        <strain evidence="6 7">17J42-9</strain>
    </source>
</reference>
<dbReference type="RefSeq" id="WP_130019331.1">
    <property type="nucleotide sequence ID" value="NZ_SEWF01000003.1"/>
</dbReference>
<dbReference type="OrthoDB" id="6399635at2"/>
<keyword evidence="3" id="KW-1015">Disulfide bond</keyword>
<gene>
    <name evidence="6" type="ORF">EWM59_02265</name>
</gene>
<dbReference type="InterPro" id="IPR013766">
    <property type="entry name" value="Thioredoxin_domain"/>
</dbReference>
<dbReference type="SUPFAM" id="SSF52833">
    <property type="entry name" value="Thioredoxin-like"/>
    <property type="match status" value="1"/>
</dbReference>
<dbReference type="AlphaFoldDB" id="A0A4Q5M4K4"/>
<evidence type="ECO:0000313" key="7">
    <source>
        <dbReference type="Proteomes" id="UP000293162"/>
    </source>
</evidence>
<dbReference type="PANTHER" id="PTHR42852">
    <property type="entry name" value="THIOL:DISULFIDE INTERCHANGE PROTEIN DSBE"/>
    <property type="match status" value="1"/>
</dbReference>
<dbReference type="PANTHER" id="PTHR42852:SF6">
    <property type="entry name" value="THIOL:DISULFIDE INTERCHANGE PROTEIN DSBE"/>
    <property type="match status" value="1"/>
</dbReference>
<evidence type="ECO:0000313" key="6">
    <source>
        <dbReference type="EMBL" id="RYU97135.1"/>
    </source>
</evidence>
<dbReference type="Gene3D" id="3.40.30.10">
    <property type="entry name" value="Glutaredoxin"/>
    <property type="match status" value="1"/>
</dbReference>
<evidence type="ECO:0000256" key="1">
    <source>
        <dbReference type="ARBA" id="ARBA00004196"/>
    </source>
</evidence>
<keyword evidence="2" id="KW-0201">Cytochrome c-type biogenesis</keyword>
<accession>A0A4Q5M4K4</accession>
<keyword evidence="7" id="KW-1185">Reference proteome</keyword>
<evidence type="ECO:0000259" key="5">
    <source>
        <dbReference type="PROSITE" id="PS51352"/>
    </source>
</evidence>
<evidence type="ECO:0000256" key="4">
    <source>
        <dbReference type="ARBA" id="ARBA00023284"/>
    </source>
</evidence>
<name>A0A4Q5M4K4_9BACT</name>
<proteinExistence type="predicted"/>
<sequence>MIRILTTLLFITASNFAYSQFRISAEIQEPTEKRAILVLHRDWVGKEEEYELTLNSDNRFSFITTIKDLAYIDFYYGDQSLHFWIVEPNDEITIKFDPKKFWSTLQVDGQGSEKGKYYAEHQNKFEIANDWELQVEKWRKLPLKAYFEKLDEEQAKQIEFLENYQNLSQSFKDTRKADIIGIIQNYKVEALSGDQYTSLSPDSIRNSLKMGDIPPVAQAASLEYGNTYLNLIDLFIAKEAIRRKKELTEVDEYNFIKSLYTKKQISQELGERILGFKLQNAIEANGATSKILTPAYDYIGFVQNKTYKNYINQLISLQRTLAKGSPAKDFSLRDIEGKEVSLKDYKGKVVYLDFWASWCGPCIYDMKFAEKVKEHFKNKEVVFIQISIDNEAEWKEAVKMYDLKGINVRTDDNSAIVKNYAISGVPSYFLIDKSGNFAVAKVVDPSDEEGKTLISQIEEVLARNE</sequence>
<dbReference type="GO" id="GO:0030313">
    <property type="term" value="C:cell envelope"/>
    <property type="evidence" value="ECO:0007669"/>
    <property type="project" value="UniProtKB-SubCell"/>
</dbReference>
<dbReference type="Proteomes" id="UP000293162">
    <property type="component" value="Unassembled WGS sequence"/>
</dbReference>
<dbReference type="InterPro" id="IPR013740">
    <property type="entry name" value="Redoxin"/>
</dbReference>
<dbReference type="InterPro" id="IPR050553">
    <property type="entry name" value="Thioredoxin_ResA/DsbE_sf"/>
</dbReference>
<organism evidence="6 7">
    <name type="scientific">Emticicia agri</name>
    <dbReference type="NCBI Taxonomy" id="2492393"/>
    <lineage>
        <taxon>Bacteria</taxon>
        <taxon>Pseudomonadati</taxon>
        <taxon>Bacteroidota</taxon>
        <taxon>Cytophagia</taxon>
        <taxon>Cytophagales</taxon>
        <taxon>Leadbetterellaceae</taxon>
        <taxon>Emticicia</taxon>
    </lineage>
</organism>
<comment type="subcellular location">
    <subcellularLocation>
        <location evidence="1">Cell envelope</location>
    </subcellularLocation>
</comment>
<dbReference type="PROSITE" id="PS51352">
    <property type="entry name" value="THIOREDOXIN_2"/>
    <property type="match status" value="1"/>
</dbReference>
<feature type="domain" description="Thioredoxin" evidence="5">
    <location>
        <begin position="321"/>
        <end position="462"/>
    </location>
</feature>
<dbReference type="Pfam" id="PF08534">
    <property type="entry name" value="Redoxin"/>
    <property type="match status" value="1"/>
</dbReference>
<dbReference type="GO" id="GO:0016491">
    <property type="term" value="F:oxidoreductase activity"/>
    <property type="evidence" value="ECO:0007669"/>
    <property type="project" value="InterPro"/>
</dbReference>
<protein>
    <submittedName>
        <fullName evidence="6">TlpA family protein disulfide reductase</fullName>
    </submittedName>
</protein>
<evidence type="ECO:0000256" key="2">
    <source>
        <dbReference type="ARBA" id="ARBA00022748"/>
    </source>
</evidence>
<dbReference type="CDD" id="cd02966">
    <property type="entry name" value="TlpA_like_family"/>
    <property type="match status" value="1"/>
</dbReference>
<keyword evidence="4" id="KW-0676">Redox-active center</keyword>
<dbReference type="InterPro" id="IPR036249">
    <property type="entry name" value="Thioredoxin-like_sf"/>
</dbReference>
<dbReference type="GO" id="GO:0017004">
    <property type="term" value="P:cytochrome complex assembly"/>
    <property type="evidence" value="ECO:0007669"/>
    <property type="project" value="UniProtKB-KW"/>
</dbReference>
<evidence type="ECO:0000256" key="3">
    <source>
        <dbReference type="ARBA" id="ARBA00023157"/>
    </source>
</evidence>